<dbReference type="Pfam" id="PF09298">
    <property type="entry name" value="FAA_hydrolase_N"/>
    <property type="match status" value="1"/>
</dbReference>
<keyword evidence="8 13" id="KW-0460">Magnesium</keyword>
<keyword evidence="6 16" id="KW-0378">Hydrolase</keyword>
<keyword evidence="10" id="KW-0585">Phenylalanine catabolism</keyword>
<dbReference type="SUPFAM" id="SSF63433">
    <property type="entry name" value="Fumarylacetoacetate hydrolase, FAH, N-terminal domain"/>
    <property type="match status" value="1"/>
</dbReference>
<dbReference type="PANTHER" id="PTHR43069">
    <property type="entry name" value="FUMARYLACETOACETASE"/>
    <property type="match status" value="1"/>
</dbReference>
<dbReference type="AlphaFoldDB" id="A0A7Z2G887"/>
<evidence type="ECO:0000256" key="9">
    <source>
        <dbReference type="ARBA" id="ARBA00022878"/>
    </source>
</evidence>
<evidence type="ECO:0000259" key="15">
    <source>
        <dbReference type="Pfam" id="PF09298"/>
    </source>
</evidence>
<evidence type="ECO:0000259" key="14">
    <source>
        <dbReference type="Pfam" id="PF01557"/>
    </source>
</evidence>
<dbReference type="EMBL" id="CP046910">
    <property type="protein sequence ID" value="QGZ56879.1"/>
    <property type="molecule type" value="Genomic_DNA"/>
</dbReference>
<dbReference type="EC" id="3.7.1.2" evidence="4"/>
<evidence type="ECO:0000256" key="8">
    <source>
        <dbReference type="ARBA" id="ARBA00022842"/>
    </source>
</evidence>
<dbReference type="OrthoDB" id="3766879at2"/>
<dbReference type="GO" id="GO:0006559">
    <property type="term" value="P:L-phenylalanine catabolic process"/>
    <property type="evidence" value="ECO:0007669"/>
    <property type="project" value="UniProtKB-UniPathway"/>
</dbReference>
<feature type="binding site" evidence="13">
    <location>
        <position position="213"/>
    </location>
    <ligand>
        <name>Ca(2+)</name>
        <dbReference type="ChEBI" id="CHEBI:29108"/>
    </ligand>
</feature>
<dbReference type="Gene3D" id="3.90.850.10">
    <property type="entry name" value="Fumarylacetoacetase-like, C-terminal domain"/>
    <property type="match status" value="1"/>
</dbReference>
<dbReference type="InterPro" id="IPR036462">
    <property type="entry name" value="Fumarylacetoacetase_N_sf"/>
</dbReference>
<dbReference type="KEGG" id="pacp:FAZ97_18160"/>
<feature type="binding site" evidence="13">
    <location>
        <position position="211"/>
    </location>
    <ligand>
        <name>Ca(2+)</name>
        <dbReference type="ChEBI" id="CHEBI:29108"/>
    </ligand>
</feature>
<keyword evidence="5 13" id="KW-0479">Metal-binding</keyword>
<evidence type="ECO:0000313" key="16">
    <source>
        <dbReference type="EMBL" id="QGZ56879.1"/>
    </source>
</evidence>
<dbReference type="Gene3D" id="2.30.30.230">
    <property type="entry name" value="Fumarylacetoacetase, N-terminal domain"/>
    <property type="match status" value="1"/>
</dbReference>
<keyword evidence="17" id="KW-1185">Reference proteome</keyword>
<accession>A0A7Z2G887</accession>
<comment type="cofactor">
    <cofactor evidence="1 13">
        <name>Ca(2+)</name>
        <dbReference type="ChEBI" id="CHEBI:29108"/>
    </cofactor>
</comment>
<feature type="binding site" evidence="12">
    <location>
        <position position="141"/>
    </location>
    <ligand>
        <name>substrate</name>
    </ligand>
</feature>
<gene>
    <name evidence="16" type="primary">fahA</name>
    <name evidence="16" type="ORF">FAZ97_18160</name>
</gene>
<evidence type="ECO:0000256" key="3">
    <source>
        <dbReference type="ARBA" id="ARBA00004782"/>
    </source>
</evidence>
<feature type="active site" description="Proton acceptor" evidence="11">
    <location>
        <position position="146"/>
    </location>
</feature>
<feature type="domain" description="Fumarylacetoacetase-like C-terminal" evidence="14">
    <location>
        <begin position="139"/>
        <end position="427"/>
    </location>
</feature>
<dbReference type="InterPro" id="IPR005959">
    <property type="entry name" value="Fumarylacetoacetase"/>
</dbReference>
<feature type="binding site" evidence="13">
    <location>
        <position position="245"/>
    </location>
    <ligand>
        <name>Ca(2+)</name>
        <dbReference type="ChEBI" id="CHEBI:29108"/>
    </ligand>
</feature>
<dbReference type="InterPro" id="IPR015377">
    <property type="entry name" value="Fumarylacetoacetase_N"/>
</dbReference>
<feature type="binding site" evidence="13">
    <location>
        <position position="245"/>
    </location>
    <ligand>
        <name>Mg(2+)</name>
        <dbReference type="ChEBI" id="CHEBI:18420"/>
    </ligand>
</feature>
<feature type="binding site" evidence="13">
    <location>
        <position position="265"/>
    </location>
    <ligand>
        <name>Mg(2+)</name>
        <dbReference type="ChEBI" id="CHEBI:18420"/>
    </ligand>
</feature>
<evidence type="ECO:0000256" key="5">
    <source>
        <dbReference type="ARBA" id="ARBA00022723"/>
    </source>
</evidence>
<dbReference type="GO" id="GO:0046872">
    <property type="term" value="F:metal ion binding"/>
    <property type="evidence" value="ECO:0007669"/>
    <property type="project" value="UniProtKB-KW"/>
</dbReference>
<feature type="binding site" evidence="12">
    <location>
        <position position="256"/>
    </location>
    <ligand>
        <name>substrate</name>
    </ligand>
</feature>
<evidence type="ECO:0000256" key="7">
    <source>
        <dbReference type="ARBA" id="ARBA00022837"/>
    </source>
</evidence>
<evidence type="ECO:0000256" key="2">
    <source>
        <dbReference type="ARBA" id="ARBA00001946"/>
    </source>
</evidence>
<comment type="cofactor">
    <cofactor evidence="2 13">
        <name>Mg(2+)</name>
        <dbReference type="ChEBI" id="CHEBI:18420"/>
    </cofactor>
</comment>
<evidence type="ECO:0000256" key="10">
    <source>
        <dbReference type="ARBA" id="ARBA00023232"/>
    </source>
</evidence>
<proteinExistence type="predicted"/>
<evidence type="ECO:0000256" key="13">
    <source>
        <dbReference type="PIRSR" id="PIRSR605959-3"/>
    </source>
</evidence>
<feature type="domain" description="Fumarylacetoacetase N-terminal" evidence="15">
    <location>
        <begin position="31"/>
        <end position="131"/>
    </location>
</feature>
<feature type="binding site" evidence="12">
    <location>
        <position position="372"/>
    </location>
    <ligand>
        <name>substrate</name>
    </ligand>
</feature>
<dbReference type="NCBIfam" id="TIGR01266">
    <property type="entry name" value="fum_ac_acetase"/>
    <property type="match status" value="1"/>
</dbReference>
<dbReference type="Pfam" id="PF01557">
    <property type="entry name" value="FAA_hydrolase"/>
    <property type="match status" value="1"/>
</dbReference>
<evidence type="ECO:0000313" key="17">
    <source>
        <dbReference type="Proteomes" id="UP000434209"/>
    </source>
</evidence>
<evidence type="ECO:0000256" key="4">
    <source>
        <dbReference type="ARBA" id="ARBA00012094"/>
    </source>
</evidence>
<dbReference type="UniPathway" id="UPA00139">
    <property type="reaction ID" value="UER00341"/>
</dbReference>
<sequence length="441" mass="47887">MNSVQLNSTHDSQRRSWIDSASTADTDFPIQNLPFAVFRRHGTSDMPRCGVGIGDLILDVTLCSSLFPEPVAVAARACEADTLNRLMSLDPALVSAFRHRLSELLSADHTKHREALTQALTPIQGVDLLLPARIGGFTDFFASIHHATNAGKLFRPNNPLLPNYKYVPVGYNGRANSVRASGDFLRRPHGQILVHGENQPAYLPAQRVDYEVELGLYIGQASTPDQPISISTAWRHVFGFSLLNDWSARDIQAWEYQPLGPFLAKSFATTVSPWVVTAEALLPFRSAVAARAENDPPPLPHLANETDQRSGALDIEIEAHLLTDAMARIGLPPARISRSNAASLYWTFAQMITHHTSNGSSLDTGDLLASGTISGPTGDALGSLLEITRGGAAPFTVPGTGERRTFLEDGDEIRLRGKCRRHGFVSLGFGECVARLQPAQG</sequence>
<feature type="binding site" evidence="12">
    <location>
        <position position="155"/>
    </location>
    <ligand>
        <name>substrate</name>
    </ligand>
</feature>
<name>A0A7Z2G887_9BURK</name>
<dbReference type="SUPFAM" id="SSF56529">
    <property type="entry name" value="FAH"/>
    <property type="match status" value="1"/>
</dbReference>
<dbReference type="RefSeq" id="WP_158759830.1">
    <property type="nucleotide sequence ID" value="NZ_CP046910.1"/>
</dbReference>
<reference evidence="16 17" key="1">
    <citation type="submission" date="2019-12" db="EMBL/GenBank/DDBJ databases">
        <title>Paraburkholderia acidiphila 7Q-K02 sp. nov and Paraburkholderia acidisoli DHF22 sp. nov., two strains isolated from forest soil.</title>
        <authorList>
            <person name="Gao Z."/>
            <person name="Qiu L."/>
        </authorList>
    </citation>
    <scope>NUCLEOTIDE SEQUENCE [LARGE SCALE GENOMIC DNA]</scope>
    <source>
        <strain evidence="16 17">7Q-K02</strain>
    </source>
</reference>
<feature type="binding site" evidence="12">
    <location>
        <position position="252"/>
    </location>
    <ligand>
        <name>substrate</name>
    </ligand>
</feature>
<evidence type="ECO:0000256" key="1">
    <source>
        <dbReference type="ARBA" id="ARBA00001913"/>
    </source>
</evidence>
<keyword evidence="9" id="KW-0828">Tyrosine catabolism</keyword>
<organism evidence="16 17">
    <name type="scientific">Paraburkholderia acidiphila</name>
    <dbReference type="NCBI Taxonomy" id="2571747"/>
    <lineage>
        <taxon>Bacteria</taxon>
        <taxon>Pseudomonadati</taxon>
        <taxon>Pseudomonadota</taxon>
        <taxon>Betaproteobacteria</taxon>
        <taxon>Burkholderiales</taxon>
        <taxon>Burkholderiaceae</taxon>
        <taxon>Paraburkholderia</taxon>
    </lineage>
</organism>
<dbReference type="InterPro" id="IPR036663">
    <property type="entry name" value="Fumarylacetoacetase_C_sf"/>
</dbReference>
<keyword evidence="7 13" id="KW-0106">Calcium</keyword>
<dbReference type="GO" id="GO:1902000">
    <property type="term" value="P:homogentisate catabolic process"/>
    <property type="evidence" value="ECO:0007669"/>
    <property type="project" value="TreeGrafter"/>
</dbReference>
<comment type="pathway">
    <text evidence="3">Amino-acid degradation; L-phenylalanine degradation; acetoacetate and fumarate from L-phenylalanine: step 6/6.</text>
</comment>
<dbReference type="GO" id="GO:0006572">
    <property type="term" value="P:L-tyrosine catabolic process"/>
    <property type="evidence" value="ECO:0007669"/>
    <property type="project" value="UniProtKB-KW"/>
</dbReference>
<evidence type="ECO:0000256" key="11">
    <source>
        <dbReference type="PIRSR" id="PIRSR605959-1"/>
    </source>
</evidence>
<dbReference type="GO" id="GO:0004334">
    <property type="term" value="F:fumarylacetoacetase activity"/>
    <property type="evidence" value="ECO:0007669"/>
    <property type="project" value="UniProtKB-EC"/>
</dbReference>
<feature type="binding site" evidence="13">
    <location>
        <position position="269"/>
    </location>
    <ligand>
        <name>Mg(2+)</name>
        <dbReference type="ChEBI" id="CHEBI:18420"/>
    </ligand>
</feature>
<dbReference type="InterPro" id="IPR011234">
    <property type="entry name" value="Fumarylacetoacetase-like_C"/>
</dbReference>
<protein>
    <recommendedName>
        <fullName evidence="4">fumarylacetoacetase</fullName>
        <ecNumber evidence="4">3.7.1.2</ecNumber>
    </recommendedName>
</protein>
<feature type="binding site" evidence="13">
    <location>
        <position position="139"/>
    </location>
    <ligand>
        <name>Ca(2+)</name>
        <dbReference type="ChEBI" id="CHEBI:29108"/>
    </ligand>
</feature>
<evidence type="ECO:0000256" key="6">
    <source>
        <dbReference type="ARBA" id="ARBA00022801"/>
    </source>
</evidence>
<evidence type="ECO:0000256" key="12">
    <source>
        <dbReference type="PIRSR" id="PIRSR605959-2"/>
    </source>
</evidence>
<dbReference type="PANTHER" id="PTHR43069:SF2">
    <property type="entry name" value="FUMARYLACETOACETASE"/>
    <property type="match status" value="1"/>
</dbReference>
<dbReference type="Proteomes" id="UP000434209">
    <property type="component" value="Chromosome 2"/>
</dbReference>